<dbReference type="PANTHER" id="PTHR18921">
    <property type="entry name" value="MYOSIN HEAVY CHAIN - RELATED"/>
    <property type="match status" value="1"/>
</dbReference>
<feature type="coiled-coil region" evidence="4">
    <location>
        <begin position="644"/>
        <end position="675"/>
    </location>
</feature>
<dbReference type="GO" id="GO:0007030">
    <property type="term" value="P:Golgi organization"/>
    <property type="evidence" value="ECO:0007669"/>
    <property type="project" value="TreeGrafter"/>
</dbReference>
<feature type="compositionally biased region" description="Basic and acidic residues" evidence="5">
    <location>
        <begin position="398"/>
        <end position="433"/>
    </location>
</feature>
<feature type="compositionally biased region" description="Basic and acidic residues" evidence="5">
    <location>
        <begin position="351"/>
        <end position="391"/>
    </location>
</feature>
<evidence type="ECO:0000256" key="4">
    <source>
        <dbReference type="SAM" id="Coils"/>
    </source>
</evidence>
<comment type="caution">
    <text evidence="7">The sequence shown here is derived from an EMBL/GenBank/DDBJ whole genome shotgun (WGS) entry which is preliminary data.</text>
</comment>
<feature type="region of interest" description="Disordered" evidence="5">
    <location>
        <begin position="284"/>
        <end position="313"/>
    </location>
</feature>
<keyword evidence="3 4" id="KW-0175">Coiled coil</keyword>
<dbReference type="RefSeq" id="WP_277934462.1">
    <property type="nucleotide sequence ID" value="NZ_RAYQ01000003.1"/>
</dbReference>
<dbReference type="AlphaFoldDB" id="A0A3A9B1I0"/>
<evidence type="ECO:0000256" key="1">
    <source>
        <dbReference type="ARBA" id="ARBA00004555"/>
    </source>
</evidence>
<feature type="compositionally biased region" description="Low complexity" evidence="5">
    <location>
        <begin position="738"/>
        <end position="751"/>
    </location>
</feature>
<feature type="non-terminal residue" evidence="7">
    <location>
        <position position="1"/>
    </location>
</feature>
<feature type="coiled-coil region" evidence="4">
    <location>
        <begin position="5"/>
        <end position="60"/>
    </location>
</feature>
<organism evidence="7 8">
    <name type="scientific">Parablautia intestinalis</name>
    <dbReference type="NCBI Taxonomy" id="2320100"/>
    <lineage>
        <taxon>Bacteria</taxon>
        <taxon>Bacillati</taxon>
        <taxon>Bacillota</taxon>
        <taxon>Clostridia</taxon>
        <taxon>Lachnospirales</taxon>
        <taxon>Lachnospiraceae</taxon>
        <taxon>Parablautia</taxon>
    </lineage>
</organism>
<dbReference type="EMBL" id="RAYQ01000003">
    <property type="protein sequence ID" value="RKI93306.1"/>
    <property type="molecule type" value="Genomic_DNA"/>
</dbReference>
<accession>A0A3A9B1I0</accession>
<name>A0A3A9B1I0_9FIRM</name>
<evidence type="ECO:0000256" key="3">
    <source>
        <dbReference type="ARBA" id="ARBA00023054"/>
    </source>
</evidence>
<feature type="compositionally biased region" description="Basic and acidic residues" evidence="5">
    <location>
        <begin position="461"/>
        <end position="496"/>
    </location>
</feature>
<dbReference type="GO" id="GO:0005737">
    <property type="term" value="C:cytoplasm"/>
    <property type="evidence" value="ECO:0007669"/>
    <property type="project" value="GOC"/>
</dbReference>
<feature type="region of interest" description="Disordered" evidence="5">
    <location>
        <begin position="704"/>
        <end position="751"/>
    </location>
</feature>
<protein>
    <submittedName>
        <fullName evidence="7">Uncharacterized protein</fullName>
    </submittedName>
</protein>
<feature type="compositionally biased region" description="Polar residues" evidence="5">
    <location>
        <begin position="288"/>
        <end position="308"/>
    </location>
</feature>
<feature type="transmembrane region" description="Helical" evidence="6">
    <location>
        <begin position="865"/>
        <end position="882"/>
    </location>
</feature>
<dbReference type="Proteomes" id="UP000280696">
    <property type="component" value="Unassembled WGS sequence"/>
</dbReference>
<feature type="region of interest" description="Disordered" evidence="5">
    <location>
        <begin position="351"/>
        <end position="555"/>
    </location>
</feature>
<comment type="subcellular location">
    <subcellularLocation>
        <location evidence="1">Golgi apparatus</location>
    </subcellularLocation>
</comment>
<evidence type="ECO:0000313" key="7">
    <source>
        <dbReference type="EMBL" id="RKI93306.1"/>
    </source>
</evidence>
<keyword evidence="6" id="KW-0472">Membrane</keyword>
<keyword evidence="8" id="KW-1185">Reference proteome</keyword>
<feature type="compositionally biased region" description="Basic and acidic residues" evidence="5">
    <location>
        <begin position="440"/>
        <end position="454"/>
    </location>
</feature>
<evidence type="ECO:0000313" key="8">
    <source>
        <dbReference type="Proteomes" id="UP000280696"/>
    </source>
</evidence>
<proteinExistence type="predicted"/>
<dbReference type="PANTHER" id="PTHR18921:SF2">
    <property type="entry name" value="THYROID RECEPTOR-INTERACTING PROTEIN 11"/>
    <property type="match status" value="1"/>
</dbReference>
<feature type="compositionally biased region" description="Basic and acidic residues" evidence="5">
    <location>
        <begin position="503"/>
        <end position="531"/>
    </location>
</feature>
<dbReference type="GO" id="GO:0006888">
    <property type="term" value="P:endoplasmic reticulum to Golgi vesicle-mediated transport"/>
    <property type="evidence" value="ECO:0007669"/>
    <property type="project" value="TreeGrafter"/>
</dbReference>
<keyword evidence="6" id="KW-0812">Transmembrane</keyword>
<evidence type="ECO:0000256" key="6">
    <source>
        <dbReference type="SAM" id="Phobius"/>
    </source>
</evidence>
<evidence type="ECO:0000256" key="2">
    <source>
        <dbReference type="ARBA" id="ARBA00023034"/>
    </source>
</evidence>
<evidence type="ECO:0000256" key="5">
    <source>
        <dbReference type="SAM" id="MobiDB-lite"/>
    </source>
</evidence>
<reference evidence="7 8" key="1">
    <citation type="submission" date="2018-09" db="EMBL/GenBank/DDBJ databases">
        <title>Murine metabolic-syndrome-specific gut microbial biobank.</title>
        <authorList>
            <person name="Liu C."/>
        </authorList>
    </citation>
    <scope>NUCLEOTIDE SEQUENCE [LARGE SCALE GENOMIC DNA]</scope>
    <source>
        <strain evidence="7 8">0.1xD8-82</strain>
    </source>
</reference>
<gene>
    <name evidence="7" type="ORF">D7V94_04940</name>
</gene>
<feature type="compositionally biased region" description="Gly residues" evidence="5">
    <location>
        <begin position="717"/>
        <end position="737"/>
    </location>
</feature>
<dbReference type="GO" id="GO:0031267">
    <property type="term" value="F:small GTPase binding"/>
    <property type="evidence" value="ECO:0007669"/>
    <property type="project" value="TreeGrafter"/>
</dbReference>
<sequence>VGQYAAEKKAAADAAAKAAETAEKEASEKKDAADKAVEVAKTADDNLAKAQDDFDKVKDDLLEEVFDEVKNTKQPDVNTAFENYKGNENNENWHNLIEKTDSLAESLIKYTFLQNNRDNIEDLSQVQFSGWKSTSDQDNNYVMVTYPTADGGIQKEYFDYSLDTETGQITLLKKAAVYSGDDKNFPMIVTVEDGKPVYKIGDEIIDSSKVEGDAEHGYTAEVEVTTQTYKCVMGKLGLQGTKEVTVVTKCGKTIYYVDGKETAANKIKFDENGNITKIGITEVKSDSGRPQNQDPVKSTEKMTLQNTGKFDGKGSEYLKQETFTNGNTAYQQLTNELREALKVAKETADKAAADKTDAEQAAKEAEDKATEAADAEQAAKEAAKEAEDKATEATNAKDAAERAAKEAADKATEAADAEQAAKEVAKEAEDKATEATNAKDVAEQAAKEAADKATEATNAKDAAERAAKEAADKATEAADAEQAAKEAAKEAEDKATEAANAKDAAERVAKEAADKATEAADAKDAAGKAQDKLTAAQGKLTDAQNELTTAETNLNNAKANTEAKWNTYTNEQQNVVKATWEFKDAEALKAEKEKAVTELTALLQQAQESADAAGTKAASASNAKDAVQKAYDKVLAAVNALAALQEQEAVNEAAYQELMNAYDKAVSDYENALEAKGIADSYLVQIRDAAARARAAADAEFAYNTQATDDGDDDDTPGGGTGGTTDDGTDGGAGGTTGAADGTTVVPGAPVTNIPAEEVPLAAVPGAAGAGSVIAGNGMVAGTGRNVMGARVTGTGTRVTTDGEGEEDTVLTGDEETVVTGNVILEDEETPLTASAKEETEGTVDIHDGETPLAELPAEQAKMSWWWWLIILILGATGAEMYRRHRKKLAEDNTTEN</sequence>
<feature type="compositionally biased region" description="Low complexity" evidence="5">
    <location>
        <begin position="545"/>
        <end position="555"/>
    </location>
</feature>
<keyword evidence="6" id="KW-1133">Transmembrane helix</keyword>
<keyword evidence="2" id="KW-0333">Golgi apparatus</keyword>